<keyword evidence="2" id="KW-0560">Oxidoreductase</keyword>
<evidence type="ECO:0000256" key="3">
    <source>
        <dbReference type="SAM" id="MobiDB-lite"/>
    </source>
</evidence>
<dbReference type="RefSeq" id="WP_123224416.1">
    <property type="nucleotide sequence ID" value="NZ_RJSF01000044.1"/>
</dbReference>
<dbReference type="PRINTS" id="PR00080">
    <property type="entry name" value="SDRFAMILY"/>
</dbReference>
<organism evidence="4 5">
    <name type="scientific">Nocardioides pocheonensis</name>
    <dbReference type="NCBI Taxonomy" id="661485"/>
    <lineage>
        <taxon>Bacteria</taxon>
        <taxon>Bacillati</taxon>
        <taxon>Actinomycetota</taxon>
        <taxon>Actinomycetes</taxon>
        <taxon>Propionibacteriales</taxon>
        <taxon>Nocardioidaceae</taxon>
        <taxon>Nocardioides</taxon>
    </lineage>
</organism>
<comment type="similarity">
    <text evidence="1">Belongs to the short-chain dehydrogenases/reductases (SDR) family.</text>
</comment>
<gene>
    <name evidence="4" type="ORF">EFL26_18780</name>
</gene>
<dbReference type="Gene3D" id="3.40.50.720">
    <property type="entry name" value="NAD(P)-binding Rossmann-like Domain"/>
    <property type="match status" value="1"/>
</dbReference>
<sequence>MSSLAGRTVVVTGAASGIGAAVVDAARVAGARVVAVDRIASGDVRSLDVREPAQWAALASALAGDGVHGLVNCAGTTWRARVGDVTPEAFLDTHAVNVLGPLLGIQALTPLMPAGASVVNIGSLAAFQGHYPVAYTASKWSLRGLTRAAALELGPRGIRVNAVHPGFIDTAMTATAPEVFREASIAAAPLGRVGLPEEVAAVVCFLLSDAASFVSGVDLPVDGGASSHAGAKTVSDALRPDGPPLAPAT</sequence>
<evidence type="ECO:0000256" key="1">
    <source>
        <dbReference type="ARBA" id="ARBA00006484"/>
    </source>
</evidence>
<dbReference type="PRINTS" id="PR00081">
    <property type="entry name" value="GDHRDH"/>
</dbReference>
<protein>
    <submittedName>
        <fullName evidence="4">SDR family oxidoreductase</fullName>
    </submittedName>
</protein>
<feature type="region of interest" description="Disordered" evidence="3">
    <location>
        <begin position="230"/>
        <end position="249"/>
    </location>
</feature>
<keyword evidence="5" id="KW-1185">Reference proteome</keyword>
<accession>A0A3N0GJM5</accession>
<evidence type="ECO:0000313" key="4">
    <source>
        <dbReference type="EMBL" id="RNM12653.1"/>
    </source>
</evidence>
<dbReference type="PANTHER" id="PTHR42760">
    <property type="entry name" value="SHORT-CHAIN DEHYDROGENASES/REDUCTASES FAMILY MEMBER"/>
    <property type="match status" value="1"/>
</dbReference>
<dbReference type="Proteomes" id="UP000279994">
    <property type="component" value="Unassembled WGS sequence"/>
</dbReference>
<dbReference type="FunFam" id="3.40.50.720:FF:000084">
    <property type="entry name" value="Short-chain dehydrogenase reductase"/>
    <property type="match status" value="1"/>
</dbReference>
<evidence type="ECO:0000256" key="2">
    <source>
        <dbReference type="ARBA" id="ARBA00023002"/>
    </source>
</evidence>
<dbReference type="CDD" id="cd05233">
    <property type="entry name" value="SDR_c"/>
    <property type="match status" value="1"/>
</dbReference>
<dbReference type="OrthoDB" id="3542748at2"/>
<dbReference type="EMBL" id="RJSF01000044">
    <property type="protein sequence ID" value="RNM12653.1"/>
    <property type="molecule type" value="Genomic_DNA"/>
</dbReference>
<dbReference type="GO" id="GO:0016616">
    <property type="term" value="F:oxidoreductase activity, acting on the CH-OH group of donors, NAD or NADP as acceptor"/>
    <property type="evidence" value="ECO:0007669"/>
    <property type="project" value="TreeGrafter"/>
</dbReference>
<comment type="caution">
    <text evidence="4">The sequence shown here is derived from an EMBL/GenBank/DDBJ whole genome shotgun (WGS) entry which is preliminary data.</text>
</comment>
<dbReference type="InterPro" id="IPR036291">
    <property type="entry name" value="NAD(P)-bd_dom_sf"/>
</dbReference>
<reference evidence="4 5" key="1">
    <citation type="submission" date="2018-11" db="EMBL/GenBank/DDBJ databases">
        <authorList>
            <person name="Li F."/>
        </authorList>
    </citation>
    <scope>NUCLEOTIDE SEQUENCE [LARGE SCALE GENOMIC DNA]</scope>
    <source>
        <strain evidence="4 5">Gsoil 818</strain>
    </source>
</reference>
<dbReference type="InterPro" id="IPR002347">
    <property type="entry name" value="SDR_fam"/>
</dbReference>
<evidence type="ECO:0000313" key="5">
    <source>
        <dbReference type="Proteomes" id="UP000279994"/>
    </source>
</evidence>
<proteinExistence type="inferred from homology"/>
<dbReference type="PANTHER" id="PTHR42760:SF133">
    <property type="entry name" value="3-OXOACYL-[ACYL-CARRIER-PROTEIN] REDUCTASE"/>
    <property type="match status" value="1"/>
</dbReference>
<name>A0A3N0GJM5_9ACTN</name>
<dbReference type="AlphaFoldDB" id="A0A3N0GJM5"/>
<dbReference type="SUPFAM" id="SSF51735">
    <property type="entry name" value="NAD(P)-binding Rossmann-fold domains"/>
    <property type="match status" value="1"/>
</dbReference>
<dbReference type="Pfam" id="PF13561">
    <property type="entry name" value="adh_short_C2"/>
    <property type="match status" value="1"/>
</dbReference>